<dbReference type="InterPro" id="IPR023603">
    <property type="entry name" value="Low_specificity_L-TA-like"/>
</dbReference>
<keyword evidence="3" id="KW-0663">Pyridoxal phosphate</keyword>
<dbReference type="GO" id="GO:0006567">
    <property type="term" value="P:L-threonine catabolic process"/>
    <property type="evidence" value="ECO:0007669"/>
    <property type="project" value="TreeGrafter"/>
</dbReference>
<comment type="cofactor">
    <cofactor evidence="1">
        <name>pyridoxal 5'-phosphate</name>
        <dbReference type="ChEBI" id="CHEBI:597326"/>
    </cofactor>
</comment>
<dbReference type="Pfam" id="PF01212">
    <property type="entry name" value="Beta_elim_lyase"/>
    <property type="match status" value="1"/>
</dbReference>
<reference evidence="8" key="1">
    <citation type="submission" date="2016-10" db="EMBL/GenBank/DDBJ databases">
        <authorList>
            <person name="Varghese N."/>
            <person name="Submissions S."/>
        </authorList>
    </citation>
    <scope>NUCLEOTIDE SEQUENCE [LARGE SCALE GENOMIC DNA]</scope>
    <source>
        <strain evidence="8">DSM 22329</strain>
    </source>
</reference>
<feature type="modified residue" description="N6-(pyridoxal phosphate)lysine" evidence="5">
    <location>
        <position position="208"/>
    </location>
</feature>
<evidence type="ECO:0000256" key="1">
    <source>
        <dbReference type="ARBA" id="ARBA00001933"/>
    </source>
</evidence>
<name>A0A1H0MXE9_9MICO</name>
<dbReference type="Gene3D" id="3.40.640.10">
    <property type="entry name" value="Type I PLP-dependent aspartate aminotransferase-like (Major domain)"/>
    <property type="match status" value="1"/>
</dbReference>
<keyword evidence="8" id="KW-1185">Reference proteome</keyword>
<sequence>MPPTAPPVHVDLLSDTLTKPTDAMRRAMADAPVGDDVFGEDPTVRRLEARVAELLGHEDALFAPTGSMANQLCLRLHVGHGEELVADSLAHVLRAEMGAAAVLSGISSRSWVAEHGLLDAAQPLALMIPDGGTYQVNTRLVVVENTHNFGGGTVQPLDQIETLRAGTRDRGVAMHLDGARLWNAHVATGVPLDTYGRQFDTVSVCLSKGLGAPVGSVIAGSRDLMASARIWRKRFGGGMRQVGILAAAGLHALDHHVERLADDHARARRFADAAAAGRPGSVDPQRVQTNIVVLDVSGAGWAPAGFVEEAGRRGIRLYPVSATAVRLVWHLDVDDAGTDLAIETLVPLLESGPSS</sequence>
<dbReference type="Gene3D" id="3.90.1150.10">
    <property type="entry name" value="Aspartate Aminotransferase, domain 1"/>
    <property type="match status" value="1"/>
</dbReference>
<proteinExistence type="inferred from homology"/>
<evidence type="ECO:0000313" key="7">
    <source>
        <dbReference type="EMBL" id="SDO85084.1"/>
    </source>
</evidence>
<dbReference type="GO" id="GO:0005829">
    <property type="term" value="C:cytosol"/>
    <property type="evidence" value="ECO:0007669"/>
    <property type="project" value="TreeGrafter"/>
</dbReference>
<dbReference type="Proteomes" id="UP000199077">
    <property type="component" value="Chromosome I"/>
</dbReference>
<dbReference type="InterPro" id="IPR015422">
    <property type="entry name" value="PyrdxlP-dep_Trfase_small"/>
</dbReference>
<dbReference type="InterPro" id="IPR015424">
    <property type="entry name" value="PyrdxlP-dep_Trfase"/>
</dbReference>
<feature type="domain" description="Aromatic amino acid beta-eliminating lyase/threonine aldolase" evidence="6">
    <location>
        <begin position="11"/>
        <end position="295"/>
    </location>
</feature>
<evidence type="ECO:0000259" key="6">
    <source>
        <dbReference type="Pfam" id="PF01212"/>
    </source>
</evidence>
<evidence type="ECO:0000256" key="5">
    <source>
        <dbReference type="PIRSR" id="PIRSR017617-1"/>
    </source>
</evidence>
<evidence type="ECO:0000256" key="4">
    <source>
        <dbReference type="ARBA" id="ARBA00023239"/>
    </source>
</evidence>
<organism evidence="7 8">
    <name type="scientific">Pedococcus dokdonensis</name>
    <dbReference type="NCBI Taxonomy" id="443156"/>
    <lineage>
        <taxon>Bacteria</taxon>
        <taxon>Bacillati</taxon>
        <taxon>Actinomycetota</taxon>
        <taxon>Actinomycetes</taxon>
        <taxon>Micrococcales</taxon>
        <taxon>Intrasporangiaceae</taxon>
        <taxon>Pedococcus</taxon>
    </lineage>
</organism>
<comment type="similarity">
    <text evidence="2">Belongs to the threonine aldolase family.</text>
</comment>
<dbReference type="FunFam" id="3.40.640.10:FF:000030">
    <property type="entry name" value="Low-specificity L-threonine aldolase"/>
    <property type="match status" value="1"/>
</dbReference>
<dbReference type="PANTHER" id="PTHR48097">
    <property type="entry name" value="L-THREONINE ALDOLASE-RELATED"/>
    <property type="match status" value="1"/>
</dbReference>
<keyword evidence="4" id="KW-0456">Lyase</keyword>
<dbReference type="FunFam" id="3.90.1150.10:FF:000041">
    <property type="entry name" value="Low-specificity L-threonine aldolase"/>
    <property type="match status" value="1"/>
</dbReference>
<gene>
    <name evidence="7" type="ORF">SAMN04489867_0751</name>
</gene>
<dbReference type="GO" id="GO:0006545">
    <property type="term" value="P:glycine biosynthetic process"/>
    <property type="evidence" value="ECO:0007669"/>
    <property type="project" value="TreeGrafter"/>
</dbReference>
<evidence type="ECO:0000256" key="3">
    <source>
        <dbReference type="ARBA" id="ARBA00022898"/>
    </source>
</evidence>
<dbReference type="GO" id="GO:0008732">
    <property type="term" value="F:L-allo-threonine aldolase activity"/>
    <property type="evidence" value="ECO:0007669"/>
    <property type="project" value="TreeGrafter"/>
</dbReference>
<dbReference type="EMBL" id="LT629711">
    <property type="protein sequence ID" value="SDO85084.1"/>
    <property type="molecule type" value="Genomic_DNA"/>
</dbReference>
<dbReference type="PANTHER" id="PTHR48097:SF9">
    <property type="entry name" value="L-THREONINE ALDOLASE"/>
    <property type="match status" value="1"/>
</dbReference>
<evidence type="ECO:0000313" key="8">
    <source>
        <dbReference type="Proteomes" id="UP000199077"/>
    </source>
</evidence>
<dbReference type="STRING" id="443156.SAMN04489867_0751"/>
<dbReference type="SUPFAM" id="SSF53383">
    <property type="entry name" value="PLP-dependent transferases"/>
    <property type="match status" value="1"/>
</dbReference>
<evidence type="ECO:0000256" key="2">
    <source>
        <dbReference type="ARBA" id="ARBA00006966"/>
    </source>
</evidence>
<dbReference type="RefSeq" id="WP_172829337.1">
    <property type="nucleotide sequence ID" value="NZ_LT629711.1"/>
</dbReference>
<dbReference type="AlphaFoldDB" id="A0A1H0MXE9"/>
<dbReference type="InterPro" id="IPR001597">
    <property type="entry name" value="ArAA_b-elim_lyase/Thr_aldolase"/>
</dbReference>
<dbReference type="InterPro" id="IPR015421">
    <property type="entry name" value="PyrdxlP-dep_Trfase_major"/>
</dbReference>
<protein>
    <submittedName>
        <fullName evidence="7">L-threonine aldolase</fullName>
    </submittedName>
</protein>
<dbReference type="PIRSF" id="PIRSF017617">
    <property type="entry name" value="Thr_aldolase"/>
    <property type="match status" value="1"/>
</dbReference>
<accession>A0A1H0MXE9</accession>
<dbReference type="NCBIfam" id="NF041359">
    <property type="entry name" value="GntG_guanitoxin"/>
    <property type="match status" value="1"/>
</dbReference>